<gene>
    <name evidence="5" type="ORF">HTEP1355_LOCUS7605</name>
</gene>
<sequence>MRLDASKVVVTGAGGGLGRWFCKRLCESGATVVATDRDEVGLAKTVEEVGKASPPGRVHTHAADVTKEDEVGALFARARELMGGCNVLVNNAGLLRDSMLIKKDKATGLGAKNATLDDWNSVINVNLTGAFLCTREFAAGAVGGESGGVVVNMSSAARHGGISQGNYSASKAGLAATTNVWGRELARHNIRVGAVAPGAVETEMLQGLAPEMMEKLQALIPLRRLATPEEVWMGVKFIIECDYFTAQILDLDGGLRL</sequence>
<dbReference type="PANTHER" id="PTHR42760:SF135">
    <property type="entry name" value="BLL7886 PROTEIN"/>
    <property type="match status" value="1"/>
</dbReference>
<dbReference type="InterPro" id="IPR002347">
    <property type="entry name" value="SDR_fam"/>
</dbReference>
<evidence type="ECO:0000256" key="3">
    <source>
        <dbReference type="RuleBase" id="RU000363"/>
    </source>
</evidence>
<dbReference type="AlphaFoldDB" id="A0A7S0VR09"/>
<dbReference type="PRINTS" id="PR00080">
    <property type="entry name" value="SDRFAMILY"/>
</dbReference>
<reference evidence="5" key="1">
    <citation type="submission" date="2021-01" db="EMBL/GenBank/DDBJ databases">
        <authorList>
            <person name="Corre E."/>
            <person name="Pelletier E."/>
            <person name="Niang G."/>
            <person name="Scheremetjew M."/>
            <person name="Finn R."/>
            <person name="Kale V."/>
            <person name="Holt S."/>
            <person name="Cochrane G."/>
            <person name="Meng A."/>
            <person name="Brown T."/>
            <person name="Cohen L."/>
        </authorList>
    </citation>
    <scope>NUCLEOTIDE SEQUENCE</scope>
    <source>
        <strain evidence="5">CCMP443</strain>
    </source>
</reference>
<proteinExistence type="inferred from homology"/>
<dbReference type="SUPFAM" id="SSF51735">
    <property type="entry name" value="NAD(P)-binding Rossmann-fold domains"/>
    <property type="match status" value="1"/>
</dbReference>
<name>A0A7S0VR09_9CRYP</name>
<evidence type="ECO:0000313" key="5">
    <source>
        <dbReference type="EMBL" id="CAD8793677.1"/>
    </source>
</evidence>
<dbReference type="GO" id="GO:0030497">
    <property type="term" value="P:fatty acid elongation"/>
    <property type="evidence" value="ECO:0007669"/>
    <property type="project" value="TreeGrafter"/>
</dbReference>
<dbReference type="Pfam" id="PF00106">
    <property type="entry name" value="adh_short"/>
    <property type="match status" value="1"/>
</dbReference>
<dbReference type="SMART" id="SM00822">
    <property type="entry name" value="PKS_KR"/>
    <property type="match status" value="1"/>
</dbReference>
<dbReference type="InterPro" id="IPR036291">
    <property type="entry name" value="NAD(P)-bd_dom_sf"/>
</dbReference>
<dbReference type="InterPro" id="IPR057326">
    <property type="entry name" value="KR_dom"/>
</dbReference>
<evidence type="ECO:0000259" key="4">
    <source>
        <dbReference type="SMART" id="SM00822"/>
    </source>
</evidence>
<evidence type="ECO:0000256" key="1">
    <source>
        <dbReference type="ARBA" id="ARBA00006484"/>
    </source>
</evidence>
<protein>
    <recommendedName>
        <fullName evidence="4">Ketoreductase domain-containing protein</fullName>
    </recommendedName>
</protein>
<organism evidence="5">
    <name type="scientific">Hemiselmis tepida</name>
    <dbReference type="NCBI Taxonomy" id="464990"/>
    <lineage>
        <taxon>Eukaryota</taxon>
        <taxon>Cryptophyceae</taxon>
        <taxon>Cryptomonadales</taxon>
        <taxon>Hemiselmidaceae</taxon>
        <taxon>Hemiselmis</taxon>
    </lineage>
</organism>
<keyword evidence="2" id="KW-0560">Oxidoreductase</keyword>
<feature type="domain" description="Ketoreductase" evidence="4">
    <location>
        <begin position="6"/>
        <end position="198"/>
    </location>
</feature>
<dbReference type="PANTHER" id="PTHR42760">
    <property type="entry name" value="SHORT-CHAIN DEHYDROGENASES/REDUCTASES FAMILY MEMBER"/>
    <property type="match status" value="1"/>
</dbReference>
<dbReference type="GO" id="GO:0016616">
    <property type="term" value="F:oxidoreductase activity, acting on the CH-OH group of donors, NAD or NADP as acceptor"/>
    <property type="evidence" value="ECO:0007669"/>
    <property type="project" value="TreeGrafter"/>
</dbReference>
<dbReference type="EMBL" id="HBFN01013215">
    <property type="protein sequence ID" value="CAD8793677.1"/>
    <property type="molecule type" value="Transcribed_RNA"/>
</dbReference>
<comment type="similarity">
    <text evidence="1 3">Belongs to the short-chain dehydrogenases/reductases (SDR) family.</text>
</comment>
<dbReference type="PRINTS" id="PR00081">
    <property type="entry name" value="GDHRDH"/>
</dbReference>
<dbReference type="Gene3D" id="3.40.50.720">
    <property type="entry name" value="NAD(P)-binding Rossmann-like Domain"/>
    <property type="match status" value="1"/>
</dbReference>
<accession>A0A7S0VR09</accession>
<evidence type="ECO:0000256" key="2">
    <source>
        <dbReference type="ARBA" id="ARBA00023002"/>
    </source>
</evidence>
<dbReference type="FunFam" id="3.40.50.720:FF:000173">
    <property type="entry name" value="3-oxoacyl-[acyl-carrier protein] reductase"/>
    <property type="match status" value="1"/>
</dbReference>